<evidence type="ECO:0000256" key="6">
    <source>
        <dbReference type="SAM" id="Coils"/>
    </source>
</evidence>
<dbReference type="RefSeq" id="WP_066200395.1">
    <property type="nucleotide sequence ID" value="NZ_JARMMB010000019.1"/>
</dbReference>
<dbReference type="Gene3D" id="3.40.50.300">
    <property type="entry name" value="P-loop containing nucleotide triphosphate hydrolases"/>
    <property type="match status" value="2"/>
</dbReference>
<keyword evidence="9" id="KW-1185">Reference proteome</keyword>
<evidence type="ECO:0000256" key="4">
    <source>
        <dbReference type="ARBA" id="ARBA00023134"/>
    </source>
</evidence>
<reference evidence="8 9" key="1">
    <citation type="journal article" date="2010" name="Int. J. Syst. Evol. Microbiol.">
        <title>Bacillus horneckiae sp. nov., isolated from a spacecraft-assembly clean room.</title>
        <authorList>
            <person name="Vaishampayan P."/>
            <person name="Probst A."/>
            <person name="Krishnamurthi S."/>
            <person name="Ghosh S."/>
            <person name="Osman S."/>
            <person name="McDowall A."/>
            <person name="Ruckmani A."/>
            <person name="Mayilraj S."/>
            <person name="Venkateswaran K."/>
        </authorList>
    </citation>
    <scope>NUCLEOTIDE SEQUENCE [LARGE SCALE GENOMIC DNA]</scope>
    <source>
        <strain evidence="9">1PO1SC</strain>
    </source>
</reference>
<feature type="domain" description="Dynamin N-terminal" evidence="7">
    <location>
        <begin position="51"/>
        <end position="205"/>
    </location>
</feature>
<keyword evidence="4" id="KW-0342">GTP-binding</keyword>
<keyword evidence="6" id="KW-0175">Coiled coil</keyword>
<dbReference type="AlphaFoldDB" id="A0A2N0ZKH7"/>
<feature type="coiled-coil region" evidence="6">
    <location>
        <begin position="501"/>
        <end position="538"/>
    </location>
</feature>
<accession>A0A2N0ZKH7</accession>
<keyword evidence="3" id="KW-0378">Hydrolase</keyword>
<dbReference type="CDD" id="cd09912">
    <property type="entry name" value="DLP_2"/>
    <property type="match status" value="2"/>
</dbReference>
<dbReference type="PANTHER" id="PTHR10465">
    <property type="entry name" value="TRANSMEMBRANE GTPASE FZO1"/>
    <property type="match status" value="1"/>
</dbReference>
<evidence type="ECO:0000256" key="3">
    <source>
        <dbReference type="ARBA" id="ARBA00022801"/>
    </source>
</evidence>
<comment type="caution">
    <text evidence="8">The sequence shown here is derived from an EMBL/GenBank/DDBJ whole genome shotgun (WGS) entry which is preliminary data.</text>
</comment>
<dbReference type="GO" id="GO:0005525">
    <property type="term" value="F:GTP binding"/>
    <property type="evidence" value="ECO:0007669"/>
    <property type="project" value="UniProtKB-KW"/>
</dbReference>
<organism evidence="8 9">
    <name type="scientific">Cytobacillus horneckiae</name>
    <dbReference type="NCBI Taxonomy" id="549687"/>
    <lineage>
        <taxon>Bacteria</taxon>
        <taxon>Bacillati</taxon>
        <taxon>Bacillota</taxon>
        <taxon>Bacilli</taxon>
        <taxon>Bacillales</taxon>
        <taxon>Bacillaceae</taxon>
        <taxon>Cytobacillus</taxon>
    </lineage>
</organism>
<dbReference type="Proteomes" id="UP000233343">
    <property type="component" value="Unassembled WGS sequence"/>
</dbReference>
<dbReference type="InterPro" id="IPR027417">
    <property type="entry name" value="P-loop_NTPase"/>
</dbReference>
<evidence type="ECO:0000256" key="1">
    <source>
        <dbReference type="ARBA" id="ARBA00004370"/>
    </source>
</evidence>
<evidence type="ECO:0000256" key="5">
    <source>
        <dbReference type="ARBA" id="ARBA00023136"/>
    </source>
</evidence>
<keyword evidence="5" id="KW-0472">Membrane</keyword>
<dbReference type="GO" id="GO:0016020">
    <property type="term" value="C:membrane"/>
    <property type="evidence" value="ECO:0007669"/>
    <property type="project" value="UniProtKB-SubCell"/>
</dbReference>
<evidence type="ECO:0000313" key="8">
    <source>
        <dbReference type="EMBL" id="PKG30022.1"/>
    </source>
</evidence>
<name>A0A2N0ZKH7_9BACI</name>
<dbReference type="Pfam" id="PF00350">
    <property type="entry name" value="Dynamin_N"/>
    <property type="match status" value="2"/>
</dbReference>
<comment type="subcellular location">
    <subcellularLocation>
        <location evidence="1">Membrane</location>
    </subcellularLocation>
</comment>
<dbReference type="GO" id="GO:0003924">
    <property type="term" value="F:GTPase activity"/>
    <property type="evidence" value="ECO:0007669"/>
    <property type="project" value="InterPro"/>
</dbReference>
<dbReference type="PANTHER" id="PTHR10465:SF0">
    <property type="entry name" value="SARCALUMENIN"/>
    <property type="match status" value="1"/>
</dbReference>
<dbReference type="InterPro" id="IPR045063">
    <property type="entry name" value="Dynamin_N"/>
</dbReference>
<gene>
    <name evidence="8" type="ORF">CWS20_03210</name>
</gene>
<keyword evidence="2" id="KW-0547">Nucleotide-binding</keyword>
<dbReference type="SUPFAM" id="SSF52540">
    <property type="entry name" value="P-loop containing nucleoside triphosphate hydrolases"/>
    <property type="match status" value="2"/>
</dbReference>
<feature type="domain" description="Dynamin N-terminal" evidence="7">
    <location>
        <begin position="638"/>
        <end position="865"/>
    </location>
</feature>
<dbReference type="EMBL" id="PISD01000008">
    <property type="protein sequence ID" value="PKG30022.1"/>
    <property type="molecule type" value="Genomic_DNA"/>
</dbReference>
<proteinExistence type="predicted"/>
<dbReference type="InterPro" id="IPR027094">
    <property type="entry name" value="Mitofusin_fam"/>
</dbReference>
<evidence type="ECO:0000313" key="9">
    <source>
        <dbReference type="Proteomes" id="UP000233343"/>
    </source>
</evidence>
<sequence>MVQTVEQQIDRIELLQRATALHTFFVKNGDNQAAERAKDLVLKLRDSEFSIAFCGHFSAGKSSMINQIVGDDLLPSSPIPTSANLVRVKAGDDYAKVFFKEGRPKLYPAPYDYERIKKYSKDGDQIRTVEISHSHTTLPLNTVIMDTPGIDSTDDAHRIATESALHLADLVFYVMDYNHVQSELNFLFTKELTAAGKKVYLIINQIDKHRDDELSFSQFTESVRDSFASWGVNPERIFYTSLKQKDHRHNEFSALQTFMQEMINNKEELLPQSVYHSLNKLTEEHHVYLEEQQVEKAEKYESIVSVLSEDERALVFENVKNLQSELLEIKRLIDQTEIGLNNDIDEILKNAYLMPFQTRELAESYLASRQSDFKMGLFFAKAKTEQERQSRLQSLYEDFTEKVQSQIVWHMKELFLNKFKEHEIHDPALIASAQNLEIKVDSKVLSDTVKDGARLSGDYVLQYTNDVSEAVKRITKTTLAPLKEKFMSILKDKKKTEQLKIQQQLEKLEQYADAIVKLNELAQKLEKYKVELQQFLTGNYQHDLYKREMEQLLLDTAEEVDIVRQGEEETIEQTTNVISDDTIEEAAAAGGVNEETTAHLISKLRFTSKSISGIPGFKKISEELIEKADRLENRQFTVALFGAFSAGKSSFANALIGEKLLPVSPNPTTAAINKIMPVTDNNQHGTVRVYVKESAVMFADLNRSLSVFNKQAASFDEAKAKIKSILEGKHDFDANEKTHYAFLAAFSRGYDDFKDTLGTVIVTDLKQFTDYVAKEEKSCFVEMIEVYYDCALTRKGITLVDTPGADSINARHTGVAFDYIKNSDAILFVTYYNHAFSKADREFLIQLGRVKDSFELDKMFFVVNAIDLANNDDEKNDVLQYVNEQLIQYGIRKPSLFGLSSLQALQEKLGKASGQSGIQAFENSFYSFINQDLMSISVSAAELEWQRVLSQLQAFIISSQESKEEKEAKRRQLLLEQDEVKQLIQKDDVNLLVQSLHQEADELVFYIKQRVFLRFGDFLKEAFNPAQLKDDGRDLKKALQVALNDFLQSFGFDFAQELRATTLRLEVYIGKQQQQAYERLTNIVQEVNRQITFSNHEVIQVDVLEFETAFINENRANFKKAMSFFKNPKAFFEKNERRLLAEELEKALQQPADDYLQKANILLKDYYESMLKQEHERLIASFVQQLDEYYEGMTAALTADFPIETIISLEERLKAY</sequence>
<evidence type="ECO:0000256" key="2">
    <source>
        <dbReference type="ARBA" id="ARBA00022741"/>
    </source>
</evidence>
<evidence type="ECO:0000259" key="7">
    <source>
        <dbReference type="Pfam" id="PF00350"/>
    </source>
</evidence>
<protein>
    <submittedName>
        <fullName evidence="8">Dynamin family protein</fullName>
    </submittedName>
</protein>